<gene>
    <name evidence="2" type="ORF">GCM10022256_07850</name>
</gene>
<keyword evidence="3" id="KW-1185">Reference proteome</keyword>
<evidence type="ECO:0000256" key="1">
    <source>
        <dbReference type="SAM" id="Phobius"/>
    </source>
</evidence>
<protein>
    <submittedName>
        <fullName evidence="2">Uncharacterized protein</fullName>
    </submittedName>
</protein>
<keyword evidence="1" id="KW-0812">Transmembrane</keyword>
<dbReference type="EMBL" id="BAABAU010000001">
    <property type="protein sequence ID" value="GAA4265173.1"/>
    <property type="molecule type" value="Genomic_DNA"/>
</dbReference>
<keyword evidence="1" id="KW-1133">Transmembrane helix</keyword>
<comment type="caution">
    <text evidence="2">The sequence shown here is derived from an EMBL/GenBank/DDBJ whole genome shotgun (WGS) entry which is preliminary data.</text>
</comment>
<feature type="transmembrane region" description="Helical" evidence="1">
    <location>
        <begin position="7"/>
        <end position="24"/>
    </location>
</feature>
<accession>A0ABP8DYY6</accession>
<dbReference type="RefSeq" id="WP_344793722.1">
    <property type="nucleotide sequence ID" value="NZ_BAABAU010000001.1"/>
</dbReference>
<sequence length="58" mass="6322">MRVTSPTMVVSALLMMIGGCILAVTPGTILFRLFGVVAFLVGVWVIGKWARSRTNRNL</sequence>
<evidence type="ECO:0000313" key="2">
    <source>
        <dbReference type="EMBL" id="GAA4265173.1"/>
    </source>
</evidence>
<proteinExistence type="predicted"/>
<dbReference type="PROSITE" id="PS51257">
    <property type="entry name" value="PROKAR_LIPOPROTEIN"/>
    <property type="match status" value="1"/>
</dbReference>
<evidence type="ECO:0000313" key="3">
    <source>
        <dbReference type="Proteomes" id="UP001501594"/>
    </source>
</evidence>
<dbReference type="Proteomes" id="UP001501594">
    <property type="component" value="Unassembled WGS sequence"/>
</dbReference>
<keyword evidence="1" id="KW-0472">Membrane</keyword>
<organism evidence="2 3">
    <name type="scientific">Frondihabitans peucedani</name>
    <dbReference type="NCBI Taxonomy" id="598626"/>
    <lineage>
        <taxon>Bacteria</taxon>
        <taxon>Bacillati</taxon>
        <taxon>Actinomycetota</taxon>
        <taxon>Actinomycetes</taxon>
        <taxon>Micrococcales</taxon>
        <taxon>Microbacteriaceae</taxon>
        <taxon>Frondihabitans</taxon>
    </lineage>
</organism>
<reference evidence="3" key="1">
    <citation type="journal article" date="2019" name="Int. J. Syst. Evol. Microbiol.">
        <title>The Global Catalogue of Microorganisms (GCM) 10K type strain sequencing project: providing services to taxonomists for standard genome sequencing and annotation.</title>
        <authorList>
            <consortium name="The Broad Institute Genomics Platform"/>
            <consortium name="The Broad Institute Genome Sequencing Center for Infectious Disease"/>
            <person name="Wu L."/>
            <person name="Ma J."/>
        </authorList>
    </citation>
    <scope>NUCLEOTIDE SEQUENCE [LARGE SCALE GENOMIC DNA]</scope>
    <source>
        <strain evidence="3">JCM 17442</strain>
    </source>
</reference>
<name>A0ABP8DYY6_9MICO</name>
<feature type="transmembrane region" description="Helical" evidence="1">
    <location>
        <begin position="30"/>
        <end position="50"/>
    </location>
</feature>